<keyword evidence="1" id="KW-0812">Transmembrane</keyword>
<reference evidence="2 3" key="1">
    <citation type="submission" date="2024-06" db="EMBL/GenBank/DDBJ databases">
        <authorList>
            <person name="Kraege A."/>
            <person name="Thomma B."/>
        </authorList>
    </citation>
    <scope>NUCLEOTIDE SEQUENCE [LARGE SCALE GENOMIC DNA]</scope>
</reference>
<keyword evidence="1" id="KW-1133">Transmembrane helix</keyword>
<gene>
    <name evidence="2" type="primary">g8160</name>
    <name evidence="2" type="ORF">VP750_LOCUS7016</name>
</gene>
<organism evidence="2 3">
    <name type="scientific">Coccomyxa viridis</name>
    <dbReference type="NCBI Taxonomy" id="1274662"/>
    <lineage>
        <taxon>Eukaryota</taxon>
        <taxon>Viridiplantae</taxon>
        <taxon>Chlorophyta</taxon>
        <taxon>core chlorophytes</taxon>
        <taxon>Trebouxiophyceae</taxon>
        <taxon>Trebouxiophyceae incertae sedis</taxon>
        <taxon>Coccomyxaceae</taxon>
        <taxon>Coccomyxa</taxon>
    </lineage>
</organism>
<protein>
    <submittedName>
        <fullName evidence="2">G8160 protein</fullName>
    </submittedName>
</protein>
<evidence type="ECO:0000256" key="1">
    <source>
        <dbReference type="SAM" id="Phobius"/>
    </source>
</evidence>
<dbReference type="Proteomes" id="UP001497392">
    <property type="component" value="Unassembled WGS sequence"/>
</dbReference>
<keyword evidence="1" id="KW-0472">Membrane</keyword>
<accession>A0ABP1G673</accession>
<dbReference type="EMBL" id="CAXHTA020000012">
    <property type="protein sequence ID" value="CAL5225357.1"/>
    <property type="molecule type" value="Genomic_DNA"/>
</dbReference>
<proteinExistence type="predicted"/>
<sequence>MGAVSMTSNVAFRATSQSVRVPGPRAFVSPMLPSTQQMRGMRALPGRSVVMSAQKDTDFDSILTSLADKFEKTEKKPAVIGWTAAAVGAFFLTEWLIHLPLLNVLLGFPLQLVGVLSLPWAYLKYVDEGDSIVDDLGSAAKKVTRKLPGLE</sequence>
<evidence type="ECO:0000313" key="3">
    <source>
        <dbReference type="Proteomes" id="UP001497392"/>
    </source>
</evidence>
<feature type="transmembrane region" description="Helical" evidence="1">
    <location>
        <begin position="104"/>
        <end position="123"/>
    </location>
</feature>
<feature type="transmembrane region" description="Helical" evidence="1">
    <location>
        <begin position="79"/>
        <end position="98"/>
    </location>
</feature>
<keyword evidence="3" id="KW-1185">Reference proteome</keyword>
<comment type="caution">
    <text evidence="2">The sequence shown here is derived from an EMBL/GenBank/DDBJ whole genome shotgun (WGS) entry which is preliminary data.</text>
</comment>
<evidence type="ECO:0000313" key="2">
    <source>
        <dbReference type="EMBL" id="CAL5225357.1"/>
    </source>
</evidence>
<name>A0ABP1G673_9CHLO</name>